<evidence type="ECO:0000256" key="1">
    <source>
        <dbReference type="ARBA" id="ARBA00007867"/>
    </source>
</evidence>
<accession>A0ABT1CY05</accession>
<evidence type="ECO:0000256" key="4">
    <source>
        <dbReference type="PROSITE-ProRule" id="PRU00354"/>
    </source>
</evidence>
<evidence type="ECO:0000256" key="5">
    <source>
        <dbReference type="SAM" id="Phobius"/>
    </source>
</evidence>
<reference evidence="7 8" key="1">
    <citation type="submission" date="2020-01" db="EMBL/GenBank/DDBJ databases">
        <title>Genomes of bacteria type strains.</title>
        <authorList>
            <person name="Chen J."/>
            <person name="Zhu S."/>
            <person name="Yang J."/>
        </authorList>
    </citation>
    <scope>NUCLEOTIDE SEQUENCE [LARGE SCALE GENOMIC DNA]</scope>
    <source>
        <strain evidence="7 8">DSM 16655</strain>
    </source>
</reference>
<feature type="transmembrane region" description="Helical" evidence="5">
    <location>
        <begin position="41"/>
        <end position="63"/>
    </location>
</feature>
<organism evidence="7 8">
    <name type="scientific">Hoeflea alexandrii</name>
    <dbReference type="NCBI Taxonomy" id="288436"/>
    <lineage>
        <taxon>Bacteria</taxon>
        <taxon>Pseudomonadati</taxon>
        <taxon>Pseudomonadota</taxon>
        <taxon>Alphaproteobacteria</taxon>
        <taxon>Hyphomicrobiales</taxon>
        <taxon>Rhizobiaceae</taxon>
        <taxon>Hoeflea</taxon>
    </lineage>
</organism>
<dbReference type="SUPFAM" id="SSF53335">
    <property type="entry name" value="S-adenosyl-L-methionine-dependent methyltransferases"/>
    <property type="match status" value="1"/>
</dbReference>
<name>A0ABT1CY05_9HYPH</name>
<keyword evidence="8" id="KW-1185">Reference proteome</keyword>
<comment type="caution">
    <text evidence="7">The sequence shown here is derived from an EMBL/GenBank/DDBJ whole genome shotgun (WGS) entry which is preliminary data.</text>
</comment>
<evidence type="ECO:0000256" key="3">
    <source>
        <dbReference type="ARBA" id="ARBA00023115"/>
    </source>
</evidence>
<feature type="domain" description="PABS" evidence="6">
    <location>
        <begin position="321"/>
        <end position="450"/>
    </location>
</feature>
<feature type="transmembrane region" description="Helical" evidence="5">
    <location>
        <begin position="112"/>
        <end position="132"/>
    </location>
</feature>
<feature type="transmembrane region" description="Helical" evidence="5">
    <location>
        <begin position="153"/>
        <end position="176"/>
    </location>
</feature>
<keyword evidence="5" id="KW-1133">Transmembrane helix</keyword>
<dbReference type="InterPro" id="IPR029063">
    <property type="entry name" value="SAM-dependent_MTases_sf"/>
</dbReference>
<keyword evidence="5" id="KW-0472">Membrane</keyword>
<feature type="transmembrane region" description="Helical" evidence="5">
    <location>
        <begin position="210"/>
        <end position="228"/>
    </location>
</feature>
<dbReference type="Proteomes" id="UP001320715">
    <property type="component" value="Unassembled WGS sequence"/>
</dbReference>
<dbReference type="Pfam" id="PF01564">
    <property type="entry name" value="Spermine_synth"/>
    <property type="match status" value="1"/>
</dbReference>
<feature type="transmembrane region" description="Helical" evidence="5">
    <location>
        <begin position="75"/>
        <end position="100"/>
    </location>
</feature>
<keyword evidence="2 4" id="KW-0808">Transferase</keyword>
<dbReference type="PANTHER" id="PTHR43317:SF1">
    <property type="entry name" value="THERMOSPERMINE SYNTHASE ACAULIS5"/>
    <property type="match status" value="1"/>
</dbReference>
<gene>
    <name evidence="7" type="ORF">GTW23_18670</name>
</gene>
<dbReference type="Gene3D" id="3.40.50.150">
    <property type="entry name" value="Vaccinia Virus protein VP39"/>
    <property type="match status" value="1"/>
</dbReference>
<proteinExistence type="inferred from homology"/>
<feature type="transmembrane region" description="Helical" evidence="5">
    <location>
        <begin position="182"/>
        <end position="203"/>
    </location>
</feature>
<keyword evidence="5" id="KW-0812">Transmembrane</keyword>
<evidence type="ECO:0000313" key="8">
    <source>
        <dbReference type="Proteomes" id="UP001320715"/>
    </source>
</evidence>
<comment type="similarity">
    <text evidence="1">Belongs to the spermidine/spermine synthase family.</text>
</comment>
<dbReference type="EMBL" id="JAAAML010000003">
    <property type="protein sequence ID" value="MCO6410211.1"/>
    <property type="molecule type" value="Genomic_DNA"/>
</dbReference>
<evidence type="ECO:0000313" key="7">
    <source>
        <dbReference type="EMBL" id="MCO6410211.1"/>
    </source>
</evidence>
<dbReference type="PANTHER" id="PTHR43317">
    <property type="entry name" value="THERMOSPERMINE SYNTHASE ACAULIS5"/>
    <property type="match status" value="1"/>
</dbReference>
<sequence length="504" mass="53645">MSMSHTQVPLWLLVALQAAVSGVSLVVEIVAGRMLAPYVGMSLYTWTSIIAVVLAGFSIGHWWGGHIAERPARQALSLTGWVMLAAAVSTAGALLLLRVIGGPVLAAVEHPVWAIVTLTCGVFFLPSLFAGVPAPVLAQIAVMKEQSQSGRSLGAMFASGAVGAIAGTLLAGFVFIPWLGTALTLAIVTVIYLGASAILFALARPVRQGAAALAVAALAIVLAGLSLTRVSSCTTESQYFCIRVLDVSADQESPVRRLVLDHLSHGTSARDLPRTMFSEFTAMFDAIARGRLEPGPFSAFFIGGGTYSVPRAWADRKTGPITVAEIDPQVTRSAIENFWLEPEHMMIVDEDARVALQKRAGARYDVIVGDAFGDIAVPSHLITQEFFQLVRSRLADDGVFLMNVVDFPERLQALSAIAATLRSVFPSVEIWTEQTRPAPGEQRVFVLVAADRPTAFSSVVAEAPEPTRFAAMADSFTDQLIAQSSPAILTDDFAPIDRLLGGSF</sequence>
<feature type="active site" description="Proton acceptor" evidence="4">
    <location>
        <position position="370"/>
    </location>
</feature>
<keyword evidence="3 4" id="KW-0620">Polyamine biosynthesis</keyword>
<evidence type="ECO:0000259" key="6">
    <source>
        <dbReference type="PROSITE" id="PS51006"/>
    </source>
</evidence>
<dbReference type="NCBIfam" id="NF037959">
    <property type="entry name" value="MFS_SpdSyn"/>
    <property type="match status" value="1"/>
</dbReference>
<evidence type="ECO:0000256" key="2">
    <source>
        <dbReference type="ARBA" id="ARBA00022679"/>
    </source>
</evidence>
<dbReference type="InterPro" id="IPR030374">
    <property type="entry name" value="PABS"/>
</dbReference>
<protein>
    <submittedName>
        <fullName evidence="7">Spermidine synthase</fullName>
    </submittedName>
</protein>
<dbReference type="PROSITE" id="PS51006">
    <property type="entry name" value="PABS_2"/>
    <property type="match status" value="1"/>
</dbReference>